<name>A0A381NNN9_9ZZZZ</name>
<accession>A0A381NNN9</accession>
<dbReference type="SUPFAM" id="SSF54506">
    <property type="entry name" value="Diaminopimelate epimerase-like"/>
    <property type="match status" value="1"/>
</dbReference>
<dbReference type="GO" id="GO:0008837">
    <property type="term" value="F:diaminopimelate epimerase activity"/>
    <property type="evidence" value="ECO:0007669"/>
    <property type="project" value="InterPro"/>
</dbReference>
<dbReference type="GO" id="GO:0005829">
    <property type="term" value="C:cytosol"/>
    <property type="evidence" value="ECO:0007669"/>
    <property type="project" value="TreeGrafter"/>
</dbReference>
<dbReference type="NCBIfam" id="TIGR00652">
    <property type="entry name" value="DapF"/>
    <property type="match status" value="1"/>
</dbReference>
<gene>
    <name evidence="3" type="ORF">METZ01_LOCUS8991</name>
</gene>
<evidence type="ECO:0000256" key="2">
    <source>
        <dbReference type="ARBA" id="ARBA00023235"/>
    </source>
</evidence>
<dbReference type="AlphaFoldDB" id="A0A381NNN9"/>
<evidence type="ECO:0000313" key="3">
    <source>
        <dbReference type="EMBL" id="SUZ56137.1"/>
    </source>
</evidence>
<dbReference type="PANTHER" id="PTHR31689:SF0">
    <property type="entry name" value="DIAMINOPIMELATE EPIMERASE"/>
    <property type="match status" value="1"/>
</dbReference>
<dbReference type="EMBL" id="UINC01000482">
    <property type="protein sequence ID" value="SUZ56137.1"/>
    <property type="molecule type" value="Genomic_DNA"/>
</dbReference>
<evidence type="ECO:0000256" key="1">
    <source>
        <dbReference type="ARBA" id="ARBA00010219"/>
    </source>
</evidence>
<evidence type="ECO:0008006" key="4">
    <source>
        <dbReference type="Google" id="ProtNLM"/>
    </source>
</evidence>
<reference evidence="3" key="1">
    <citation type="submission" date="2018-05" db="EMBL/GenBank/DDBJ databases">
        <authorList>
            <person name="Lanie J.A."/>
            <person name="Ng W.-L."/>
            <person name="Kazmierczak K.M."/>
            <person name="Andrzejewski T.M."/>
            <person name="Davidsen T.M."/>
            <person name="Wayne K.J."/>
            <person name="Tettelin H."/>
            <person name="Glass J.I."/>
            <person name="Rusch D."/>
            <person name="Podicherti R."/>
            <person name="Tsui H.-C.T."/>
            <person name="Winkler M.E."/>
        </authorList>
    </citation>
    <scope>NUCLEOTIDE SEQUENCE</scope>
</reference>
<dbReference type="GO" id="GO:0009089">
    <property type="term" value="P:lysine biosynthetic process via diaminopimelate"/>
    <property type="evidence" value="ECO:0007669"/>
    <property type="project" value="InterPro"/>
</dbReference>
<keyword evidence="2" id="KW-0413">Isomerase</keyword>
<dbReference type="PANTHER" id="PTHR31689">
    <property type="entry name" value="DIAMINOPIMELATE EPIMERASE, CHLOROPLASTIC"/>
    <property type="match status" value="1"/>
</dbReference>
<protein>
    <recommendedName>
        <fullName evidence="4">Diaminopimelate epimerase</fullName>
    </recommendedName>
</protein>
<proteinExistence type="inferred from homology"/>
<dbReference type="Pfam" id="PF01678">
    <property type="entry name" value="DAP_epimerase"/>
    <property type="match status" value="1"/>
</dbReference>
<dbReference type="Gene3D" id="3.10.310.10">
    <property type="entry name" value="Diaminopimelate Epimerase, Chain A, domain 1"/>
    <property type="match status" value="1"/>
</dbReference>
<dbReference type="InterPro" id="IPR001653">
    <property type="entry name" value="DAP_epimerase_DapF"/>
</dbReference>
<comment type="similarity">
    <text evidence="1">Belongs to the diaminopimelate epimerase family.</text>
</comment>
<organism evidence="3">
    <name type="scientific">marine metagenome</name>
    <dbReference type="NCBI Taxonomy" id="408172"/>
    <lineage>
        <taxon>unclassified sequences</taxon>
        <taxon>metagenomes</taxon>
        <taxon>ecological metagenomes</taxon>
    </lineage>
</organism>
<sequence>MLVGIEENTWKISNPEKDTYAVEQEISDPNLGEELLPKSNSSGLHSLDLEGDNLEIGFVNLGNPHAINFTTGIKTMPLDKWGKSIQESKSFPDGVNLTLAEMISPNEVDIRVFERGVGETLACGSGACATVVIGVQLGYLQKEATVNFKTGSLSIKYDSDNQVLTAKGPADFLEETSILI</sequence>